<dbReference type="Gene3D" id="2.60.40.4070">
    <property type="match status" value="1"/>
</dbReference>
<protein>
    <recommendedName>
        <fullName evidence="2">T9SS type A sorting domain-containing protein</fullName>
    </recommendedName>
</protein>
<organism evidence="1">
    <name type="scientific">candidate division WOR-3 bacterium</name>
    <dbReference type="NCBI Taxonomy" id="2052148"/>
    <lineage>
        <taxon>Bacteria</taxon>
        <taxon>Bacteria division WOR-3</taxon>
    </lineage>
</organism>
<dbReference type="PANTHER" id="PTHR42834:SF1">
    <property type="entry name" value="ENDONUCLEASE_EXONUCLEASE_PHOSPHATASE FAMILY PROTEIN (AFU_ORTHOLOGUE AFUA_3G09210)"/>
    <property type="match status" value="1"/>
</dbReference>
<name>A0A7C4YFN6_UNCW3</name>
<dbReference type="CDD" id="cd04486">
    <property type="entry name" value="YhcR_OBF_like"/>
    <property type="match status" value="1"/>
</dbReference>
<accession>A0A7C4YFN6</accession>
<gene>
    <name evidence="1" type="ORF">ENV67_04090</name>
</gene>
<sequence length="645" mass="71929">MYSIILIFSLTGKVVSIYEIQHTLLGSSDSSAYHDSTVTTYGIVTGKYPAGFFMEEKPGGEWRGIYVYGTSYLSSLNVGDSVKVTGKVKEYYGLTEISLPTEVVVLGNTTFSPTIVPTGDAKDEKYEGCFLRVENAVCTSLPNQYNEWLVNDGSGNLKIDDLGYAFTPVLGDTYTVMGCLYYSYGEFKLEPRDDRDIIEPGEIEGFYVDIDPLRCFVNNKFNLKMIITTPLDTVKFLKIFIPKKLKWSKDINDIIFDKDITYDSVRIDTFTTGDTIRVWKTNIFDTKVITIKDFLADTIDTFKISVFGSGNNVIFSKGGETKISSMNIPDKLLPIREVQRPGQDGYSSAHYLDTVFVLGYAVTGNLSSTFTSFYINDTTGGVNVYYSKIIPIKENYLYLFKGIVDEYKGLTEVKIIDTLNFFVISRFNEPFPPETLPQSRPLGESDEGRLVCVKDAMIVTPVSPIPSGGGYNFTIANGQAYMTVRIESGTGVIIDSIINMRKGEIWTITGICGQYDSYEPYTTGYQILPRRMSDLIRKEVEDSDVVIVNITPNPFAYDEGEVSNITINVPPGSSLTAKIFDLDGRLVKEICSNYSGSLTTQWNGNDYKERKVTIGAYILNVIVKKSNGKIIRITKPIVVGTKLGR</sequence>
<dbReference type="AlphaFoldDB" id="A0A7C4YFN6"/>
<evidence type="ECO:0008006" key="2">
    <source>
        <dbReference type="Google" id="ProtNLM"/>
    </source>
</evidence>
<comment type="caution">
    <text evidence="1">The sequence shown here is derived from an EMBL/GenBank/DDBJ whole genome shotgun (WGS) entry which is preliminary data.</text>
</comment>
<reference evidence="1" key="1">
    <citation type="journal article" date="2020" name="mSystems">
        <title>Genome- and Community-Level Interaction Insights into Carbon Utilization and Element Cycling Functions of Hydrothermarchaeota in Hydrothermal Sediment.</title>
        <authorList>
            <person name="Zhou Z."/>
            <person name="Liu Y."/>
            <person name="Xu W."/>
            <person name="Pan J."/>
            <person name="Luo Z.H."/>
            <person name="Li M."/>
        </authorList>
    </citation>
    <scope>NUCLEOTIDE SEQUENCE [LARGE SCALE GENOMIC DNA]</scope>
    <source>
        <strain evidence="1">SpSt-780</strain>
    </source>
</reference>
<dbReference type="EMBL" id="DTHG01000050">
    <property type="protein sequence ID" value="HGW91705.1"/>
    <property type="molecule type" value="Genomic_DNA"/>
</dbReference>
<proteinExistence type="predicted"/>
<dbReference type="PANTHER" id="PTHR42834">
    <property type="entry name" value="ENDONUCLEASE/EXONUCLEASE/PHOSPHATASE FAMILY PROTEIN (AFU_ORTHOLOGUE AFUA_3G09210)"/>
    <property type="match status" value="1"/>
</dbReference>
<evidence type="ECO:0000313" key="1">
    <source>
        <dbReference type="EMBL" id="HGW91705.1"/>
    </source>
</evidence>